<feature type="chain" id="PRO_5038886357" description="Carbohydrate-binding protein" evidence="2">
    <location>
        <begin position="23"/>
        <end position="585"/>
    </location>
</feature>
<keyword evidence="4" id="KW-1185">Reference proteome</keyword>
<evidence type="ECO:0000256" key="1">
    <source>
        <dbReference type="SAM" id="MobiDB-lite"/>
    </source>
</evidence>
<evidence type="ECO:0008006" key="5">
    <source>
        <dbReference type="Google" id="ProtNLM"/>
    </source>
</evidence>
<reference evidence="3 4" key="1">
    <citation type="submission" date="2019-06" db="EMBL/GenBank/DDBJ databases">
        <authorList>
            <person name="Li F."/>
        </authorList>
    </citation>
    <scope>NUCLEOTIDE SEQUENCE [LARGE SCALE GENOMIC DNA]</scope>
    <source>
        <strain evidence="3 4">10F1D-1</strain>
    </source>
</reference>
<accession>A0A506XY62</accession>
<name>A0A506XY62_9MICO</name>
<gene>
    <name evidence="3" type="ORF">FJ657_13735</name>
</gene>
<organism evidence="3 4">
    <name type="scientific">Schumannella soli</name>
    <dbReference type="NCBI Taxonomy" id="2590779"/>
    <lineage>
        <taxon>Bacteria</taxon>
        <taxon>Bacillati</taxon>
        <taxon>Actinomycetota</taxon>
        <taxon>Actinomycetes</taxon>
        <taxon>Micrococcales</taxon>
        <taxon>Microbacteriaceae</taxon>
        <taxon>Schumannella</taxon>
    </lineage>
</organism>
<protein>
    <recommendedName>
        <fullName evidence="5">Carbohydrate-binding protein</fullName>
    </recommendedName>
</protein>
<feature type="compositionally biased region" description="Low complexity" evidence="1">
    <location>
        <begin position="27"/>
        <end position="41"/>
    </location>
</feature>
<dbReference type="EMBL" id="VHQG01000004">
    <property type="protein sequence ID" value="TPW74642.1"/>
    <property type="molecule type" value="Genomic_DNA"/>
</dbReference>
<keyword evidence="2" id="KW-0732">Signal</keyword>
<sequence>MIPARTRLAVALLAGATLLVLAACTGGPSPSPSPSAASTSTRTDDTSGVDDQGNGLTVHGGPAYDFLGAGDRGVTVRAGDDWSLPASARPAANSGFFSEQADERWGVGVRSVDVSWRQIAPKADDAIDGAAKGAAQGMDFASLDAQLEAARASGGGYWMRLFASGKDWAPKRVAADCGVTTYGPDYDGERHLPIWDECVWSHLLATYRALFRDQGLAADPKLRFVYVPGAFTWAEFDYDIISDAAKKGDLTWKQYSTWYSHAWSDLVEVFGPDADKLVFTGEDHPWGPFGAKDDLLAKEAVDDGLGIRTGITELSNFHLSDAPAYGSSVQKDGHLVVDESLPIHDGTRIVATENECYTACGYETDDPYYAVRQSNLKALQLRMNWIYVVPSDSYLSRFAKHWDWVRLSMGQTASTSSDAWAELRTADDTAIDRRIRNLERWLVQVDEPGSVAHRSDADVHRNVLEKDNGTAWEGLTTDVAGGDTGFVFDVDARFAAAAAADSAADSSAGGAVLKVTYLDEGSGDVTVTTPVGAAAARIPRTDSGKWMTATVALPPGALGGDHRLRLGVAADADDLTVRFVRVVRL</sequence>
<dbReference type="AlphaFoldDB" id="A0A506XY62"/>
<feature type="region of interest" description="Disordered" evidence="1">
    <location>
        <begin position="27"/>
        <end position="57"/>
    </location>
</feature>
<dbReference type="OrthoDB" id="3446067at2"/>
<evidence type="ECO:0000256" key="2">
    <source>
        <dbReference type="SAM" id="SignalP"/>
    </source>
</evidence>
<comment type="caution">
    <text evidence="3">The sequence shown here is derived from an EMBL/GenBank/DDBJ whole genome shotgun (WGS) entry which is preliminary data.</text>
</comment>
<dbReference type="Proteomes" id="UP000316252">
    <property type="component" value="Unassembled WGS sequence"/>
</dbReference>
<evidence type="ECO:0000313" key="3">
    <source>
        <dbReference type="EMBL" id="TPW74642.1"/>
    </source>
</evidence>
<proteinExistence type="predicted"/>
<dbReference type="RefSeq" id="WP_141164280.1">
    <property type="nucleotide sequence ID" value="NZ_VHQG01000004.1"/>
</dbReference>
<dbReference type="PROSITE" id="PS51257">
    <property type="entry name" value="PROKAR_LIPOPROTEIN"/>
    <property type="match status" value="1"/>
</dbReference>
<feature type="signal peptide" evidence="2">
    <location>
        <begin position="1"/>
        <end position="22"/>
    </location>
</feature>
<evidence type="ECO:0000313" key="4">
    <source>
        <dbReference type="Proteomes" id="UP000316252"/>
    </source>
</evidence>